<evidence type="ECO:0000313" key="2">
    <source>
        <dbReference type="Proteomes" id="UP001165960"/>
    </source>
</evidence>
<name>A0ACC2TC76_9FUNG</name>
<protein>
    <submittedName>
        <fullName evidence="1">Uncharacterized protein</fullName>
    </submittedName>
</protein>
<evidence type="ECO:0000313" key="1">
    <source>
        <dbReference type="EMBL" id="KAJ9072265.1"/>
    </source>
</evidence>
<gene>
    <name evidence="1" type="ORF">DSO57_1029422</name>
</gene>
<comment type="caution">
    <text evidence="1">The sequence shown here is derived from an EMBL/GenBank/DDBJ whole genome shotgun (WGS) entry which is preliminary data.</text>
</comment>
<accession>A0ACC2TC76</accession>
<sequence length="234" mass="27019">MTLVVREALMEYLQDEYSSLDAPPPYTRFPDPKSERIVSPFPNTELAVRHLREASQAPLLSGLVASRVVNSRRYTFRQGRMRQVNFFEICTDRSMELMAKFSLISTTLSTPNHQQLGILLRTSSANDPVVRWILHCVTPHPISPEPSASTLIAMSQTQFRLTLLFRPEPIEFDWIRSEDTYELTRHLQPYPPIARLTLDTPRPKIRFCRLLEDSDALHFLLSASHILHLHLTQE</sequence>
<organism evidence="1 2">
    <name type="scientific">Entomophthora muscae</name>
    <dbReference type="NCBI Taxonomy" id="34485"/>
    <lineage>
        <taxon>Eukaryota</taxon>
        <taxon>Fungi</taxon>
        <taxon>Fungi incertae sedis</taxon>
        <taxon>Zoopagomycota</taxon>
        <taxon>Entomophthoromycotina</taxon>
        <taxon>Entomophthoromycetes</taxon>
        <taxon>Entomophthorales</taxon>
        <taxon>Entomophthoraceae</taxon>
        <taxon>Entomophthora</taxon>
    </lineage>
</organism>
<proteinExistence type="predicted"/>
<keyword evidence="2" id="KW-1185">Reference proteome</keyword>
<reference evidence="1" key="1">
    <citation type="submission" date="2022-04" db="EMBL/GenBank/DDBJ databases">
        <title>Genome of the entomopathogenic fungus Entomophthora muscae.</title>
        <authorList>
            <person name="Elya C."/>
            <person name="Lovett B.R."/>
            <person name="Lee E."/>
            <person name="Macias A.M."/>
            <person name="Hajek A.E."/>
            <person name="De Bivort B.L."/>
            <person name="Kasson M.T."/>
            <person name="De Fine Licht H.H."/>
            <person name="Stajich J.E."/>
        </authorList>
    </citation>
    <scope>NUCLEOTIDE SEQUENCE</scope>
    <source>
        <strain evidence="1">Berkeley</strain>
    </source>
</reference>
<dbReference type="Proteomes" id="UP001165960">
    <property type="component" value="Unassembled WGS sequence"/>
</dbReference>
<dbReference type="EMBL" id="QTSX02003034">
    <property type="protein sequence ID" value="KAJ9072265.1"/>
    <property type="molecule type" value="Genomic_DNA"/>
</dbReference>